<comment type="caution">
    <text evidence="5">The sequence shown here is derived from an EMBL/GenBank/DDBJ whole genome shotgun (WGS) entry which is preliminary data.</text>
</comment>
<dbReference type="PROSITE" id="PS50048">
    <property type="entry name" value="ZN2_CY6_FUNGAL_2"/>
    <property type="match status" value="1"/>
</dbReference>
<evidence type="ECO:0000256" key="2">
    <source>
        <dbReference type="ARBA" id="ARBA00023242"/>
    </source>
</evidence>
<protein>
    <submittedName>
        <fullName evidence="5">Fungal specific transcription factor</fullName>
    </submittedName>
</protein>
<evidence type="ECO:0000259" key="4">
    <source>
        <dbReference type="PROSITE" id="PS50048"/>
    </source>
</evidence>
<dbReference type="AlphaFoldDB" id="A0AAE0WHU9"/>
<evidence type="ECO:0000256" key="3">
    <source>
        <dbReference type="SAM" id="MobiDB-lite"/>
    </source>
</evidence>
<dbReference type="PANTHER" id="PTHR31668">
    <property type="entry name" value="GLUCOSE TRANSPORT TRANSCRIPTION REGULATOR RGT1-RELATED-RELATED"/>
    <property type="match status" value="1"/>
</dbReference>
<evidence type="ECO:0000313" key="5">
    <source>
        <dbReference type="EMBL" id="KAK3669400.1"/>
    </source>
</evidence>
<dbReference type="InterPro" id="IPR007219">
    <property type="entry name" value="XnlR_reg_dom"/>
</dbReference>
<dbReference type="Pfam" id="PF04082">
    <property type="entry name" value="Fungal_trans"/>
    <property type="match status" value="1"/>
</dbReference>
<dbReference type="Proteomes" id="UP001274830">
    <property type="component" value="Unassembled WGS sequence"/>
</dbReference>
<keyword evidence="6" id="KW-1185">Reference proteome</keyword>
<evidence type="ECO:0000256" key="1">
    <source>
        <dbReference type="ARBA" id="ARBA00022723"/>
    </source>
</evidence>
<dbReference type="InterPro" id="IPR036864">
    <property type="entry name" value="Zn2-C6_fun-type_DNA-bd_sf"/>
</dbReference>
<dbReference type="PROSITE" id="PS00463">
    <property type="entry name" value="ZN2_CY6_FUNGAL_1"/>
    <property type="match status" value="1"/>
</dbReference>
<feature type="domain" description="Zn(2)-C6 fungal-type" evidence="4">
    <location>
        <begin position="10"/>
        <end position="42"/>
    </location>
</feature>
<dbReference type="SUPFAM" id="SSF57701">
    <property type="entry name" value="Zn2/Cys6 DNA-binding domain"/>
    <property type="match status" value="1"/>
</dbReference>
<dbReference type="PANTHER" id="PTHR31668:SF4">
    <property type="entry name" value="TRANSCRIPTIONAL ACTIVATOR PROTEIN DAL81"/>
    <property type="match status" value="1"/>
</dbReference>
<sequence>MPEPSKRPRPCDSCRKRKTKCVTEAGDADCVLCRFHKQQCTYEAAPQARKRATPSDANKTETATKRSKTIRTIPGTGVQEYDALSGATLLRRTLGLQNLHHSRYIGANDCLDASVLLSPPLDKDRIPATGGKPLRIRFVHPLHAFQINPDADTVGYGHESAIQDQIEAAVEGHGPQLVKLYFWIVHPSFPVLHKEVFLEKYSRTYREFSPPLLAAVYLLASGYWMYSNELVGAPKSDVTKLERLASESFRSTLKRPKLSTIQAALLLSQYNGTKSTAGELLTPRELTTYVVNLAFGLGLHLEPTEWDIPDWEIDLRRRLSWAVYIQGRWSALLYGGPSRFTEHDWLVSELALDDFYERGEDGRAANPEEQKGCMAFVHMATLSTILSDIMIQLLSARFQQRVNLAEHKLSLLMEQLKPLQLQLKEWFATLPESLKMESSATMKLSSVCYLRLAYLSVETCLHRLVVQTLTRSAVDDNLLGILRAAAKERFYNAVDFIQHLQAVHLASFWYFISAQCCTIIYHFGRLLERTATDPIERSAIAEKLEELKWAFKVNGEAGAGFMKEAQTLIEQSSRLVLVGLDDRSTNTSPIGLTDPDIYGRQPQLAVSSIPMETSSPSVWNSTVVDTHNDVHQESIDDWILDFDTNHDHWATYV</sequence>
<dbReference type="InterPro" id="IPR050797">
    <property type="entry name" value="Carb_Metab_Trans_Reg"/>
</dbReference>
<dbReference type="InterPro" id="IPR001138">
    <property type="entry name" value="Zn2Cys6_DnaBD"/>
</dbReference>
<organism evidence="5 6">
    <name type="scientific">Recurvomyces mirabilis</name>
    <dbReference type="NCBI Taxonomy" id="574656"/>
    <lineage>
        <taxon>Eukaryota</taxon>
        <taxon>Fungi</taxon>
        <taxon>Dikarya</taxon>
        <taxon>Ascomycota</taxon>
        <taxon>Pezizomycotina</taxon>
        <taxon>Dothideomycetes</taxon>
        <taxon>Dothideomycetidae</taxon>
        <taxon>Mycosphaerellales</taxon>
        <taxon>Teratosphaeriaceae</taxon>
        <taxon>Recurvomyces</taxon>
    </lineage>
</organism>
<keyword evidence="2" id="KW-0539">Nucleus</keyword>
<proteinExistence type="predicted"/>
<name>A0AAE0WHU9_9PEZI</name>
<feature type="region of interest" description="Disordered" evidence="3">
    <location>
        <begin position="44"/>
        <end position="67"/>
    </location>
</feature>
<accession>A0AAE0WHU9</accession>
<reference evidence="5" key="1">
    <citation type="submission" date="2023-07" db="EMBL/GenBank/DDBJ databases">
        <title>Black Yeasts Isolated from many extreme environments.</title>
        <authorList>
            <person name="Coleine C."/>
            <person name="Stajich J.E."/>
            <person name="Selbmann L."/>
        </authorList>
    </citation>
    <scope>NUCLEOTIDE SEQUENCE</scope>
    <source>
        <strain evidence="5">CCFEE 5485</strain>
    </source>
</reference>
<dbReference type="CDD" id="cd00067">
    <property type="entry name" value="GAL4"/>
    <property type="match status" value="1"/>
</dbReference>
<dbReference type="EMBL" id="JAUTXT010000086">
    <property type="protein sequence ID" value="KAK3669400.1"/>
    <property type="molecule type" value="Genomic_DNA"/>
</dbReference>
<evidence type="ECO:0000313" key="6">
    <source>
        <dbReference type="Proteomes" id="UP001274830"/>
    </source>
</evidence>
<dbReference type="SMART" id="SM00066">
    <property type="entry name" value="GAL4"/>
    <property type="match status" value="1"/>
</dbReference>
<dbReference type="GO" id="GO:0008270">
    <property type="term" value="F:zinc ion binding"/>
    <property type="evidence" value="ECO:0007669"/>
    <property type="project" value="InterPro"/>
</dbReference>
<dbReference type="GO" id="GO:0005634">
    <property type="term" value="C:nucleus"/>
    <property type="evidence" value="ECO:0007669"/>
    <property type="project" value="TreeGrafter"/>
</dbReference>
<gene>
    <name evidence="5" type="primary">DAL81_2</name>
    <name evidence="5" type="ORF">LTR78_010705</name>
</gene>
<dbReference type="GO" id="GO:0003677">
    <property type="term" value="F:DNA binding"/>
    <property type="evidence" value="ECO:0007669"/>
    <property type="project" value="InterPro"/>
</dbReference>
<dbReference type="GO" id="GO:0000981">
    <property type="term" value="F:DNA-binding transcription factor activity, RNA polymerase II-specific"/>
    <property type="evidence" value="ECO:0007669"/>
    <property type="project" value="InterPro"/>
</dbReference>
<dbReference type="CDD" id="cd12148">
    <property type="entry name" value="fungal_TF_MHR"/>
    <property type="match status" value="1"/>
</dbReference>
<dbReference type="Gene3D" id="4.10.240.10">
    <property type="entry name" value="Zn(2)-C6 fungal-type DNA-binding domain"/>
    <property type="match status" value="1"/>
</dbReference>
<keyword evidence="1" id="KW-0479">Metal-binding</keyword>
<dbReference type="GO" id="GO:0006351">
    <property type="term" value="P:DNA-templated transcription"/>
    <property type="evidence" value="ECO:0007669"/>
    <property type="project" value="InterPro"/>
</dbReference>
<dbReference type="GO" id="GO:0001080">
    <property type="term" value="P:nitrogen catabolite activation of transcription from RNA polymerase II promoter"/>
    <property type="evidence" value="ECO:0007669"/>
    <property type="project" value="TreeGrafter"/>
</dbReference>